<keyword evidence="2 8" id="KW-0863">Zinc-finger</keyword>
<dbReference type="GO" id="GO:0043565">
    <property type="term" value="F:sequence-specific DNA binding"/>
    <property type="evidence" value="ECO:0007669"/>
    <property type="project" value="InterPro"/>
</dbReference>
<evidence type="ECO:0000256" key="9">
    <source>
        <dbReference type="SAM" id="MobiDB-lite"/>
    </source>
</evidence>
<proteinExistence type="inferred from homology"/>
<keyword evidence="12" id="KW-1185">Reference proteome</keyword>
<keyword evidence="3" id="KW-0862">Zinc</keyword>
<evidence type="ECO:0000256" key="4">
    <source>
        <dbReference type="ARBA" id="ARBA00023015"/>
    </source>
</evidence>
<evidence type="ECO:0000256" key="3">
    <source>
        <dbReference type="ARBA" id="ARBA00022833"/>
    </source>
</evidence>
<comment type="function">
    <text evidence="7">Transcriptional regulator that specifically binds 5'-GATA-3' or 5'-GAT-3' motifs within gene promoters.</text>
</comment>
<evidence type="ECO:0000313" key="12">
    <source>
        <dbReference type="Proteomes" id="UP000612055"/>
    </source>
</evidence>
<dbReference type="GO" id="GO:0006355">
    <property type="term" value="P:regulation of DNA-templated transcription"/>
    <property type="evidence" value="ECO:0007669"/>
    <property type="project" value="InterPro"/>
</dbReference>
<dbReference type="PROSITE" id="PS50114">
    <property type="entry name" value="GATA_ZN_FINGER_2"/>
    <property type="match status" value="1"/>
</dbReference>
<name>A0A836BMW9_9CHLO</name>
<keyword evidence="1" id="KW-0479">Metal-binding</keyword>
<dbReference type="SUPFAM" id="SSF57716">
    <property type="entry name" value="Glucocorticoid receptor-like (DNA-binding domain)"/>
    <property type="match status" value="1"/>
</dbReference>
<feature type="region of interest" description="Disordered" evidence="9">
    <location>
        <begin position="215"/>
        <end position="237"/>
    </location>
</feature>
<dbReference type="Gene3D" id="3.30.50.10">
    <property type="entry name" value="Erythroid Transcription Factor GATA-1, subunit A"/>
    <property type="match status" value="1"/>
</dbReference>
<dbReference type="CDD" id="cd00202">
    <property type="entry name" value="ZnF_GATA"/>
    <property type="match status" value="1"/>
</dbReference>
<dbReference type="AlphaFoldDB" id="A0A836BMW9"/>
<evidence type="ECO:0000259" key="10">
    <source>
        <dbReference type="PROSITE" id="PS50114"/>
    </source>
</evidence>
<comment type="caution">
    <text evidence="11">The sequence shown here is derived from an EMBL/GenBank/DDBJ whole genome shotgun (WGS) entry which is preliminary data.</text>
</comment>
<dbReference type="InterPro" id="IPR000679">
    <property type="entry name" value="Znf_GATA"/>
</dbReference>
<dbReference type="Proteomes" id="UP000612055">
    <property type="component" value="Unassembled WGS sequence"/>
</dbReference>
<feature type="domain" description="GATA-type" evidence="10">
    <location>
        <begin position="79"/>
        <end position="114"/>
    </location>
</feature>
<dbReference type="PANTHER" id="PTHR47172:SF24">
    <property type="entry name" value="GATA ZINC FINGER DOMAIN-CONTAINING PROTEIN 14-RELATED"/>
    <property type="match status" value="1"/>
</dbReference>
<evidence type="ECO:0000256" key="6">
    <source>
        <dbReference type="ARBA" id="ARBA00024019"/>
    </source>
</evidence>
<reference evidence="11" key="1">
    <citation type="journal article" date="2020" name="bioRxiv">
        <title>Comparative genomics of Chlamydomonas.</title>
        <authorList>
            <person name="Craig R.J."/>
            <person name="Hasan A.R."/>
            <person name="Ness R.W."/>
            <person name="Keightley P.D."/>
        </authorList>
    </citation>
    <scope>NUCLEOTIDE SEQUENCE</scope>
    <source>
        <strain evidence="11">CCAP 11/70</strain>
    </source>
</reference>
<organism evidence="11 12">
    <name type="scientific">Edaphochlamys debaryana</name>
    <dbReference type="NCBI Taxonomy" id="47281"/>
    <lineage>
        <taxon>Eukaryota</taxon>
        <taxon>Viridiplantae</taxon>
        <taxon>Chlorophyta</taxon>
        <taxon>core chlorophytes</taxon>
        <taxon>Chlorophyceae</taxon>
        <taxon>CS clade</taxon>
        <taxon>Chlamydomonadales</taxon>
        <taxon>Chlamydomonadales incertae sedis</taxon>
        <taxon>Edaphochlamys</taxon>
    </lineage>
</organism>
<accession>A0A836BMW9</accession>
<dbReference type="PROSITE" id="PS00344">
    <property type="entry name" value="GATA_ZN_FINGER_1"/>
    <property type="match status" value="1"/>
</dbReference>
<keyword evidence="5" id="KW-0804">Transcription</keyword>
<dbReference type="OrthoDB" id="538414at2759"/>
<evidence type="ECO:0000313" key="11">
    <source>
        <dbReference type="EMBL" id="KAG2482202.1"/>
    </source>
</evidence>
<comment type="similarity">
    <text evidence="6">Belongs to the type IV zinc-finger family. Class B subfamily.</text>
</comment>
<dbReference type="GO" id="GO:0008270">
    <property type="term" value="F:zinc ion binding"/>
    <property type="evidence" value="ECO:0007669"/>
    <property type="project" value="UniProtKB-KW"/>
</dbReference>
<gene>
    <name evidence="11" type="ORF">HYH03_018847</name>
</gene>
<dbReference type="Pfam" id="PF00320">
    <property type="entry name" value="GATA"/>
    <property type="match status" value="1"/>
</dbReference>
<sequence>MTETALGPEWFFCRSVFNAASGSICLYPEFAEHPEASQGRRYCKRGFGGAAEGVADSDEVMKRSRLEEPAAPVRRTGKLVSGRTCVECGATQTPQWREGPAGPKTLCNACGVRYVRAQQRANKRAVAMGLPRPSSGSGGRQSRASKGTRGEPATARASARVSASAHATEESSQRPQRQAALLAANKTAQYARTGVFPQSSSDLRMGGSSYHFSRRDAEAEADTGAPDCSSNESAGSMQEGVTVEVLIGGAEAEADCCGGAAASGAAGSAPAGYAGSFGALVPPPQASSACASGPSDGVLAQQAVLTVAAAMALPLANPMPVQLLPAASGADACCLASAAAALLPGLGASCPGPQAPCLSGMIPVCGGSSCVVSDSPAAPVVSLPVSPVHNNNPLPGSGSELMSCAAMAGGADLEADAEADLYGGVGPTGDCALDDGWNVDFGLGAGALFDDHLADDRFDATSHDDLVAGPADLPAAADRAAPFCADLAPGSQARTLLDAMPVLGAAAAGAAPLLPADAAAHLVDLGRNASRAATEALAADAARHAVTQALEAHQDAARRAREAAASSLGRLKDRLTASLASGAEAGMGMGAGMIPASDTGGLIDLCDLGSLGGLGCLDGSELMVAVHS</sequence>
<feature type="region of interest" description="Disordered" evidence="9">
    <location>
        <begin position="123"/>
        <end position="179"/>
    </location>
</feature>
<dbReference type="InterPro" id="IPR013088">
    <property type="entry name" value="Znf_NHR/GATA"/>
</dbReference>
<keyword evidence="4" id="KW-0805">Transcription regulation</keyword>
<evidence type="ECO:0000256" key="1">
    <source>
        <dbReference type="ARBA" id="ARBA00022723"/>
    </source>
</evidence>
<protein>
    <recommendedName>
        <fullName evidence="10">GATA-type domain-containing protein</fullName>
    </recommendedName>
</protein>
<dbReference type="SMART" id="SM00401">
    <property type="entry name" value="ZnF_GATA"/>
    <property type="match status" value="1"/>
</dbReference>
<evidence type="ECO:0000256" key="5">
    <source>
        <dbReference type="ARBA" id="ARBA00023163"/>
    </source>
</evidence>
<feature type="compositionally biased region" description="Low complexity" evidence="9">
    <location>
        <begin position="129"/>
        <end position="166"/>
    </location>
</feature>
<evidence type="ECO:0000256" key="2">
    <source>
        <dbReference type="ARBA" id="ARBA00022771"/>
    </source>
</evidence>
<dbReference type="EMBL" id="JAEHOE010000245">
    <property type="protein sequence ID" value="KAG2482202.1"/>
    <property type="molecule type" value="Genomic_DNA"/>
</dbReference>
<evidence type="ECO:0000256" key="7">
    <source>
        <dbReference type="ARBA" id="ARBA00037539"/>
    </source>
</evidence>
<evidence type="ECO:0000256" key="8">
    <source>
        <dbReference type="PROSITE-ProRule" id="PRU00094"/>
    </source>
</evidence>
<dbReference type="PANTHER" id="PTHR47172">
    <property type="entry name" value="OS01G0976800 PROTEIN"/>
    <property type="match status" value="1"/>
</dbReference>